<evidence type="ECO:0000256" key="1">
    <source>
        <dbReference type="SAM" id="MobiDB-lite"/>
    </source>
</evidence>
<accession>A0A8J8PES3</accession>
<evidence type="ECO:0000259" key="2">
    <source>
        <dbReference type="Pfam" id="PF08241"/>
    </source>
</evidence>
<dbReference type="InterPro" id="IPR029063">
    <property type="entry name" value="SAM-dependent_MTases_sf"/>
</dbReference>
<dbReference type="EMBL" id="LVVT01000024">
    <property type="protein sequence ID" value="TQS81229.1"/>
    <property type="molecule type" value="Genomic_DNA"/>
</dbReference>
<dbReference type="Pfam" id="PF08241">
    <property type="entry name" value="Methyltransf_11"/>
    <property type="match status" value="1"/>
</dbReference>
<dbReference type="SUPFAM" id="SSF53335">
    <property type="entry name" value="S-adenosyl-L-methionine-dependent methyltransferases"/>
    <property type="match status" value="1"/>
</dbReference>
<gene>
    <name evidence="3" type="ORF">A3207_04985</name>
</gene>
<proteinExistence type="predicted"/>
<dbReference type="GO" id="GO:0008757">
    <property type="term" value="F:S-adenosylmethionine-dependent methyltransferase activity"/>
    <property type="evidence" value="ECO:0007669"/>
    <property type="project" value="InterPro"/>
</dbReference>
<comment type="caution">
    <text evidence="3">The sequence shown here is derived from an EMBL/GenBank/DDBJ whole genome shotgun (WGS) entry which is preliminary data.</text>
</comment>
<sequence length="193" mass="22026">MDLKKMYNEHSLRENPPGNFRPDEVLIDTVGGKLVHGDSALDLSNKAVNSLYLAQEGFYVAAVAPDPELVADTASKADETGANIKVYSSDLTALPFPEGEFNIVYDDRWFDHIGYVEREKYAEEMWRVLKPGGYLILVTVQCRNARTCCDRGDPYVMFRSIFDIEEIRDVTSLYMDSRQRMFSMLMKKKTPAF</sequence>
<name>A0A8J8PES3_9ARCH</name>
<dbReference type="Proteomes" id="UP000752814">
    <property type="component" value="Unassembled WGS sequence"/>
</dbReference>
<feature type="domain" description="Methyltransferase type 11" evidence="2">
    <location>
        <begin position="48"/>
        <end position="137"/>
    </location>
</feature>
<organism evidence="3 4">
    <name type="scientific">Candidatus Methanomassiliicoccus intestinalis</name>
    <dbReference type="NCBI Taxonomy" id="1406512"/>
    <lineage>
        <taxon>Archaea</taxon>
        <taxon>Methanobacteriati</taxon>
        <taxon>Thermoplasmatota</taxon>
        <taxon>Thermoplasmata</taxon>
        <taxon>Methanomassiliicoccales</taxon>
        <taxon>Methanomassiliicoccaceae</taxon>
        <taxon>Methanomassiliicoccus</taxon>
    </lineage>
</organism>
<dbReference type="AlphaFoldDB" id="A0A8J8PES3"/>
<dbReference type="RefSeq" id="WP_400195123.1">
    <property type="nucleotide sequence ID" value="NZ_CAYAYE010000021.1"/>
</dbReference>
<dbReference type="CDD" id="cd02440">
    <property type="entry name" value="AdoMet_MTases"/>
    <property type="match status" value="1"/>
</dbReference>
<feature type="compositionally biased region" description="Basic and acidic residues" evidence="1">
    <location>
        <begin position="1"/>
        <end position="13"/>
    </location>
</feature>
<reference evidence="3" key="1">
    <citation type="submission" date="2016-03" db="EMBL/GenBank/DDBJ databases">
        <authorList>
            <person name="Borrel G."/>
            <person name="Mccann A."/>
            <person name="O'Toole P.W."/>
        </authorList>
    </citation>
    <scope>NUCLEOTIDE SEQUENCE</scope>
    <source>
        <strain evidence="3">183</strain>
    </source>
</reference>
<evidence type="ECO:0000313" key="3">
    <source>
        <dbReference type="EMBL" id="TQS81229.1"/>
    </source>
</evidence>
<feature type="region of interest" description="Disordered" evidence="1">
    <location>
        <begin position="1"/>
        <end position="20"/>
    </location>
</feature>
<evidence type="ECO:0000313" key="4">
    <source>
        <dbReference type="Proteomes" id="UP000752814"/>
    </source>
</evidence>
<dbReference type="InterPro" id="IPR013216">
    <property type="entry name" value="Methyltransf_11"/>
</dbReference>
<dbReference type="Gene3D" id="3.40.50.150">
    <property type="entry name" value="Vaccinia Virus protein VP39"/>
    <property type="match status" value="1"/>
</dbReference>
<protein>
    <recommendedName>
        <fullName evidence="2">Methyltransferase type 11 domain-containing protein</fullName>
    </recommendedName>
</protein>